<evidence type="ECO:0000313" key="3">
    <source>
        <dbReference type="Proteomes" id="UP000294927"/>
    </source>
</evidence>
<name>A0A4R7US25_9PSEU</name>
<dbReference type="SUPFAM" id="SSF82171">
    <property type="entry name" value="DPP6 N-terminal domain-like"/>
    <property type="match status" value="1"/>
</dbReference>
<organism evidence="2 3">
    <name type="scientific">Actinophytocola oryzae</name>
    <dbReference type="NCBI Taxonomy" id="502181"/>
    <lineage>
        <taxon>Bacteria</taxon>
        <taxon>Bacillati</taxon>
        <taxon>Actinomycetota</taxon>
        <taxon>Actinomycetes</taxon>
        <taxon>Pseudonocardiales</taxon>
        <taxon>Pseudonocardiaceae</taxon>
    </lineage>
</organism>
<gene>
    <name evidence="2" type="ORF">CLV71_13246</name>
</gene>
<feature type="chain" id="PRO_5038467487" evidence="1">
    <location>
        <begin position="20"/>
        <end position="349"/>
    </location>
</feature>
<accession>A0A4R7US25</accession>
<dbReference type="EMBL" id="SOCP01000032">
    <property type="protein sequence ID" value="TDV36068.1"/>
    <property type="molecule type" value="Genomic_DNA"/>
</dbReference>
<proteinExistence type="predicted"/>
<dbReference type="InterPro" id="IPR011042">
    <property type="entry name" value="6-blade_b-propeller_TolB-like"/>
</dbReference>
<comment type="caution">
    <text evidence="2">The sequence shown here is derived from an EMBL/GenBank/DDBJ whole genome shotgun (WGS) entry which is preliminary data.</text>
</comment>
<sequence length="349" mass="36154">MRRILVLALLLALAGCSSDSDEQPEAANLKVIGIEKVTADGPVRLSPDGRHLAQTGNDLCVTDRGGGAEKCVEKVKLDGRLAQWSPDGTKLVFTDDFFRFFREPDVWVYDVTTGDLRDLTDDATEKLDLTNPDPNADVDILPAWSPDGSTVWFARGDLDAERVDLMSVPAGGGDATKLGTVDCAVTTLSAMAWTADHVAWTCGLDDATVSIAGHDGGDAHKVVTSRKGADWSALSFSPDGLWLLADSLSQYAGYAGAAGGGARAVSVFGGDPVPVAGGKVAFPTWSPTGHAIAYVDLPGSVDVVSEPGGAPTKLRGGHVAAASGSVRLDWAPGVLLAAIDGESTLLTLG</sequence>
<reference evidence="2 3" key="1">
    <citation type="submission" date="2019-03" db="EMBL/GenBank/DDBJ databases">
        <title>Genomic Encyclopedia of Archaeal and Bacterial Type Strains, Phase II (KMG-II): from individual species to whole genera.</title>
        <authorList>
            <person name="Goeker M."/>
        </authorList>
    </citation>
    <scope>NUCLEOTIDE SEQUENCE [LARGE SCALE GENOMIC DNA]</scope>
    <source>
        <strain evidence="2 3">DSM 45499</strain>
    </source>
</reference>
<dbReference type="RefSeq" id="WP_133909266.1">
    <property type="nucleotide sequence ID" value="NZ_SOCP01000032.1"/>
</dbReference>
<keyword evidence="3" id="KW-1185">Reference proteome</keyword>
<dbReference type="OrthoDB" id="3679865at2"/>
<feature type="signal peptide" evidence="1">
    <location>
        <begin position="1"/>
        <end position="19"/>
    </location>
</feature>
<evidence type="ECO:0000256" key="1">
    <source>
        <dbReference type="SAM" id="SignalP"/>
    </source>
</evidence>
<protein>
    <submittedName>
        <fullName evidence="2">WD40 repeat protein</fullName>
    </submittedName>
</protein>
<evidence type="ECO:0000313" key="2">
    <source>
        <dbReference type="EMBL" id="TDV36068.1"/>
    </source>
</evidence>
<dbReference type="Proteomes" id="UP000294927">
    <property type="component" value="Unassembled WGS sequence"/>
</dbReference>
<dbReference type="Pfam" id="PF07676">
    <property type="entry name" value="PD40"/>
    <property type="match status" value="2"/>
</dbReference>
<dbReference type="AlphaFoldDB" id="A0A4R7US25"/>
<keyword evidence="1" id="KW-0732">Signal</keyword>
<dbReference type="Gene3D" id="2.120.10.30">
    <property type="entry name" value="TolB, C-terminal domain"/>
    <property type="match status" value="2"/>
</dbReference>
<dbReference type="PROSITE" id="PS51257">
    <property type="entry name" value="PROKAR_LIPOPROTEIN"/>
    <property type="match status" value="1"/>
</dbReference>
<dbReference type="InterPro" id="IPR011659">
    <property type="entry name" value="WD40"/>
</dbReference>